<keyword evidence="2" id="KW-0413">Isomerase</keyword>
<evidence type="ECO:0000256" key="2">
    <source>
        <dbReference type="ARBA" id="ARBA00023235"/>
    </source>
</evidence>
<dbReference type="SUPFAM" id="SSF74650">
    <property type="entry name" value="Galactose mutarotase-like"/>
    <property type="match status" value="1"/>
</dbReference>
<reference evidence="4 5" key="1">
    <citation type="submission" date="2016-10" db="EMBL/GenBank/DDBJ databases">
        <authorList>
            <person name="de Groot N.N."/>
        </authorList>
    </citation>
    <scope>NUCLEOTIDE SEQUENCE [LARGE SCALE GENOMIC DNA]</scope>
    <source>
        <strain evidence="4 5">DSM 19547</strain>
    </source>
</reference>
<keyword evidence="5" id="KW-1185">Reference proteome</keyword>
<dbReference type="EMBL" id="FOXA01000003">
    <property type="protein sequence ID" value="SFP15125.1"/>
    <property type="molecule type" value="Genomic_DNA"/>
</dbReference>
<dbReference type="OrthoDB" id="9779408at2"/>
<dbReference type="RefSeq" id="WP_093418782.1">
    <property type="nucleotide sequence ID" value="NZ_FOXA01000003.1"/>
</dbReference>
<evidence type="ECO:0000313" key="4">
    <source>
        <dbReference type="EMBL" id="SFP15125.1"/>
    </source>
</evidence>
<dbReference type="Pfam" id="PF01263">
    <property type="entry name" value="Aldose_epim"/>
    <property type="match status" value="1"/>
</dbReference>
<evidence type="ECO:0000256" key="1">
    <source>
        <dbReference type="ARBA" id="ARBA00006206"/>
    </source>
</evidence>
<gene>
    <name evidence="4" type="ORF">SAMN04488047_10332</name>
</gene>
<keyword evidence="3" id="KW-0119">Carbohydrate metabolism</keyword>
<dbReference type="STRING" id="441119.SAMN04488047_10332"/>
<dbReference type="InterPro" id="IPR011013">
    <property type="entry name" value="Gal_mutarotase_sf_dom"/>
</dbReference>
<accession>A0A1I5MZS1</accession>
<dbReference type="Gene3D" id="2.70.98.10">
    <property type="match status" value="1"/>
</dbReference>
<dbReference type="InterPro" id="IPR047215">
    <property type="entry name" value="Galactose_mutarotase-like"/>
</dbReference>
<dbReference type="GO" id="GO:0033499">
    <property type="term" value="P:galactose catabolic process via UDP-galactose, Leloir pathway"/>
    <property type="evidence" value="ECO:0007669"/>
    <property type="project" value="TreeGrafter"/>
</dbReference>
<dbReference type="CDD" id="cd09019">
    <property type="entry name" value="galactose_mutarotase_like"/>
    <property type="match status" value="1"/>
</dbReference>
<dbReference type="GO" id="GO:0030246">
    <property type="term" value="F:carbohydrate binding"/>
    <property type="evidence" value="ECO:0007669"/>
    <property type="project" value="InterPro"/>
</dbReference>
<comment type="similarity">
    <text evidence="1">Belongs to the aldose epimerase family.</text>
</comment>
<organism evidence="4 5">
    <name type="scientific">Tranquillimonas alkanivorans</name>
    <dbReference type="NCBI Taxonomy" id="441119"/>
    <lineage>
        <taxon>Bacteria</taxon>
        <taxon>Pseudomonadati</taxon>
        <taxon>Pseudomonadota</taxon>
        <taxon>Alphaproteobacteria</taxon>
        <taxon>Rhodobacterales</taxon>
        <taxon>Roseobacteraceae</taxon>
        <taxon>Tranquillimonas</taxon>
    </lineage>
</organism>
<name>A0A1I5MZS1_9RHOB</name>
<dbReference type="InterPro" id="IPR014718">
    <property type="entry name" value="GH-type_carb-bd"/>
</dbReference>
<sequence>MTPDRAPFGILSDGRTVDVLTLRRGPLTARVLTLGAILQDLRLDGHDHALTLGSPDLSAYEGPLAYFGAVVGPVANRIAGAQARVCGEVRHFEANQGGRHTLHSGSSGLHAQVWEVVDQGADFAVLAVDLADGTGGFPGNRRVMATYRLTDTPGLSVRLEAETDADTLMNLAHHGYWTMDGGATWEGQRLQVLAHRYLPVDGEQIPRGEVASVEGTPFDFREPREATEASAGHLDHNYCLAEARRGMTPALRLTGRNGLTLEVATTEPGLQVFGAATLHAEDYATHHGTGYGPFAAFAIEPQVWPDAPNHNDFPSVLLRPGERYEQETEFRFLR</sequence>
<dbReference type="GO" id="GO:0004034">
    <property type="term" value="F:aldose 1-epimerase activity"/>
    <property type="evidence" value="ECO:0007669"/>
    <property type="project" value="TreeGrafter"/>
</dbReference>
<dbReference type="InterPro" id="IPR008183">
    <property type="entry name" value="Aldose_1/G6P_1-epimerase"/>
</dbReference>
<dbReference type="AlphaFoldDB" id="A0A1I5MZS1"/>
<dbReference type="PANTHER" id="PTHR10091">
    <property type="entry name" value="ALDOSE-1-EPIMERASE"/>
    <property type="match status" value="1"/>
</dbReference>
<dbReference type="PANTHER" id="PTHR10091:SF49">
    <property type="entry name" value="ALDOSE 1-EPIMERASE"/>
    <property type="match status" value="1"/>
</dbReference>
<protein>
    <submittedName>
        <fullName evidence="4">Aldose 1-epimerase</fullName>
    </submittedName>
</protein>
<proteinExistence type="inferred from homology"/>
<dbReference type="GO" id="GO:0006006">
    <property type="term" value="P:glucose metabolic process"/>
    <property type="evidence" value="ECO:0007669"/>
    <property type="project" value="TreeGrafter"/>
</dbReference>
<evidence type="ECO:0000256" key="3">
    <source>
        <dbReference type="ARBA" id="ARBA00023277"/>
    </source>
</evidence>
<evidence type="ECO:0000313" key="5">
    <source>
        <dbReference type="Proteomes" id="UP000199356"/>
    </source>
</evidence>
<dbReference type="Proteomes" id="UP000199356">
    <property type="component" value="Unassembled WGS sequence"/>
</dbReference>